<reference evidence="1 2" key="1">
    <citation type="submission" date="2020-09" db="EMBL/GenBank/DDBJ databases">
        <authorList>
            <person name="Kim M.K."/>
        </authorList>
    </citation>
    <scope>NUCLEOTIDE SEQUENCE [LARGE SCALE GENOMIC DNA]</scope>
    <source>
        <strain evidence="1 2">BT189</strain>
    </source>
</reference>
<dbReference type="EMBL" id="JACXAC010000001">
    <property type="protein sequence ID" value="MBD2720814.1"/>
    <property type="molecule type" value="Genomic_DNA"/>
</dbReference>
<dbReference type="Proteomes" id="UP000606003">
    <property type="component" value="Unassembled WGS sequence"/>
</dbReference>
<organism evidence="1 2">
    <name type="scientific">Hymenobacter armeniacus</name>
    <dbReference type="NCBI Taxonomy" id="2771358"/>
    <lineage>
        <taxon>Bacteria</taxon>
        <taxon>Pseudomonadati</taxon>
        <taxon>Bacteroidota</taxon>
        <taxon>Cytophagia</taxon>
        <taxon>Cytophagales</taxon>
        <taxon>Hymenobacteraceae</taxon>
        <taxon>Hymenobacter</taxon>
    </lineage>
</organism>
<name>A0ABR8JLE3_9BACT</name>
<comment type="caution">
    <text evidence="1">The sequence shown here is derived from an EMBL/GenBank/DDBJ whole genome shotgun (WGS) entry which is preliminary data.</text>
</comment>
<evidence type="ECO:0000313" key="2">
    <source>
        <dbReference type="Proteomes" id="UP000606003"/>
    </source>
</evidence>
<gene>
    <name evidence="1" type="ORF">IC234_01635</name>
</gene>
<evidence type="ECO:0000313" key="1">
    <source>
        <dbReference type="EMBL" id="MBD2720814.1"/>
    </source>
</evidence>
<keyword evidence="2" id="KW-1185">Reference proteome</keyword>
<dbReference type="RefSeq" id="WP_190922092.1">
    <property type="nucleotide sequence ID" value="NZ_JACXAC010000001.1"/>
</dbReference>
<sequence length="347" mass="40581">MKSQQQERYQRMLDYEREQAEKELVENAHFITAFQEHCKSIGITLTNQHFSYITPIGIVATYPNLVAALNEELKPDKDRLYDFMQLKSVYGNTLMPGVMSSEGGKFMLLAHPYFRRGFHEGNNFAPDFLEKFWRLKLPSVQSALALDPNRVRVNMNARAYMEKDTWMGAAFNSDIASIPDGLVQLRPSPELDEWDIKLVFANTHMLDVRWSTDKKGVIKTFEAEEFKTIDVSINIDGVDYFPARYIHAEFELNNGNFRHLDGAIHLYTYEEYTERIEADLRYNAKNDWQIKAKPVKLFRIDGVFNLEVWAELISHFFTGDPLIHEYFEGKYPEHLQDWLDAKKQQNL</sequence>
<accession>A0ABR8JLE3</accession>
<proteinExistence type="predicted"/>
<evidence type="ECO:0008006" key="3">
    <source>
        <dbReference type="Google" id="ProtNLM"/>
    </source>
</evidence>
<protein>
    <recommendedName>
        <fullName evidence="3">DUF3298 domain-containing protein</fullName>
    </recommendedName>
</protein>